<evidence type="ECO:0000313" key="1">
    <source>
        <dbReference type="EMBL" id="SMY21493.1"/>
    </source>
</evidence>
<name>A0A1Y6LAK4_ZYMTR</name>
<evidence type="ECO:0000313" key="2">
    <source>
        <dbReference type="Proteomes" id="UP000215453"/>
    </source>
</evidence>
<gene>
    <name evidence="1" type="ORF">ZT1A5_G2931</name>
</gene>
<reference evidence="1 2" key="1">
    <citation type="submission" date="2016-10" db="EMBL/GenBank/DDBJ databases">
        <authorList>
            <person name="Varghese N."/>
        </authorList>
    </citation>
    <scope>NUCLEOTIDE SEQUENCE [LARGE SCALE GENOMIC DNA]</scope>
</reference>
<dbReference type="Proteomes" id="UP000215453">
    <property type="component" value="Chromosome 2"/>
</dbReference>
<dbReference type="EMBL" id="LT882677">
    <property type="protein sequence ID" value="SMY21493.1"/>
    <property type="molecule type" value="Genomic_DNA"/>
</dbReference>
<protein>
    <submittedName>
        <fullName evidence="1">Uncharacterized protein</fullName>
    </submittedName>
</protein>
<accession>A0A1Y6LAK4</accession>
<dbReference type="AlphaFoldDB" id="A0A1Y6LAK4"/>
<organism evidence="1 2">
    <name type="scientific">Zymoseptoria tritici ST99CH_1A5</name>
    <dbReference type="NCBI Taxonomy" id="1276529"/>
    <lineage>
        <taxon>Eukaryota</taxon>
        <taxon>Fungi</taxon>
        <taxon>Dikarya</taxon>
        <taxon>Ascomycota</taxon>
        <taxon>Pezizomycotina</taxon>
        <taxon>Dothideomycetes</taxon>
        <taxon>Dothideomycetidae</taxon>
        <taxon>Mycosphaerellales</taxon>
        <taxon>Mycosphaerellaceae</taxon>
        <taxon>Zymoseptoria</taxon>
    </lineage>
</organism>
<sequence length="254" mass="28595">MVQETYSLSSLDEDVDEDRIAGAQYAPFENMLSATHLVASLLVAQQGQSADRDHAQVYNAPGANICYAIQGGFSMQLRGGRKSTRDVDLITSIKMKGVWEAVTGEERIVIPDSRLVEGVLKVFVKTGRPWDECTEQHRIELDIKQAGFRNSPRRLEGNVDRVGPFDVLGEPVEFNVLGIPSMMRIKVECCLTREEQRDFDDVRFMLRQYSGQVYQAIDEGIVDPEELSEVLGHDKIGDENVRNELVKLVDKYVT</sequence>
<proteinExistence type="predicted"/>